<dbReference type="Gene3D" id="3.30.70.270">
    <property type="match status" value="1"/>
</dbReference>
<keyword evidence="3" id="KW-0597">Phosphoprotein</keyword>
<dbReference type="CDD" id="cd01949">
    <property type="entry name" value="GGDEF"/>
    <property type="match status" value="1"/>
</dbReference>
<dbReference type="SUPFAM" id="SSF52172">
    <property type="entry name" value="CheY-like"/>
    <property type="match status" value="1"/>
</dbReference>
<dbReference type="Pfam" id="PF00072">
    <property type="entry name" value="Response_reg"/>
    <property type="match status" value="1"/>
</dbReference>
<dbReference type="Proteomes" id="UP001221189">
    <property type="component" value="Unassembled WGS sequence"/>
</dbReference>
<dbReference type="CDD" id="cd17569">
    <property type="entry name" value="REC_HupR-like"/>
    <property type="match status" value="1"/>
</dbReference>
<dbReference type="Pfam" id="PF00990">
    <property type="entry name" value="GGDEF"/>
    <property type="match status" value="1"/>
</dbReference>
<dbReference type="PANTHER" id="PTHR45138">
    <property type="entry name" value="REGULATORY COMPONENTS OF SENSORY TRANSDUCTION SYSTEM"/>
    <property type="match status" value="1"/>
</dbReference>
<evidence type="ECO:0000256" key="2">
    <source>
        <dbReference type="ARBA" id="ARBA00034247"/>
    </source>
</evidence>
<reference evidence="7 8" key="1">
    <citation type="submission" date="2022-10" db="EMBL/GenBank/DDBJ databases">
        <title>Paucibacter sp. hw1 Genome sequencing.</title>
        <authorList>
            <person name="Park S."/>
        </authorList>
    </citation>
    <scope>NUCLEOTIDE SEQUENCE [LARGE SCALE GENOMIC DNA]</scope>
    <source>
        <strain evidence="8">hw1</strain>
    </source>
</reference>
<accession>A0ABT5KBH1</accession>
<dbReference type="RefSeq" id="WP_273599554.1">
    <property type="nucleotide sequence ID" value="NZ_JAQQXT010000003.1"/>
</dbReference>
<evidence type="ECO:0000259" key="6">
    <source>
        <dbReference type="PROSITE" id="PS50887"/>
    </source>
</evidence>
<comment type="caution">
    <text evidence="7">The sequence shown here is derived from an EMBL/GenBank/DDBJ whole genome shotgun (WGS) entry which is preliminary data.</text>
</comment>
<feature type="domain" description="Response regulatory" evidence="5">
    <location>
        <begin position="5"/>
        <end position="128"/>
    </location>
</feature>
<dbReference type="EC" id="2.7.7.65" evidence="1"/>
<evidence type="ECO:0000256" key="3">
    <source>
        <dbReference type="PROSITE-ProRule" id="PRU00169"/>
    </source>
</evidence>
<evidence type="ECO:0000259" key="5">
    <source>
        <dbReference type="PROSITE" id="PS50110"/>
    </source>
</evidence>
<dbReference type="Gene3D" id="3.40.50.2300">
    <property type="match status" value="1"/>
</dbReference>
<dbReference type="NCBIfam" id="TIGR00254">
    <property type="entry name" value="GGDEF"/>
    <property type="match status" value="1"/>
</dbReference>
<proteinExistence type="predicted"/>
<dbReference type="InterPro" id="IPR011006">
    <property type="entry name" value="CheY-like_superfamily"/>
</dbReference>
<evidence type="ECO:0000256" key="1">
    <source>
        <dbReference type="ARBA" id="ARBA00012528"/>
    </source>
</evidence>
<feature type="modified residue" description="4-aspartylphosphate" evidence="3">
    <location>
        <position position="62"/>
    </location>
</feature>
<dbReference type="InterPro" id="IPR000160">
    <property type="entry name" value="GGDEF_dom"/>
</dbReference>
<dbReference type="SMART" id="SM00267">
    <property type="entry name" value="GGDEF"/>
    <property type="match status" value="1"/>
</dbReference>
<organism evidence="7 8">
    <name type="scientific">Roseateles albus</name>
    <dbReference type="NCBI Taxonomy" id="2987525"/>
    <lineage>
        <taxon>Bacteria</taxon>
        <taxon>Pseudomonadati</taxon>
        <taxon>Pseudomonadota</taxon>
        <taxon>Betaproteobacteria</taxon>
        <taxon>Burkholderiales</taxon>
        <taxon>Sphaerotilaceae</taxon>
        <taxon>Roseateles</taxon>
    </lineage>
</organism>
<keyword evidence="8" id="KW-1185">Reference proteome</keyword>
<dbReference type="SUPFAM" id="SSF55073">
    <property type="entry name" value="Nucleotide cyclase"/>
    <property type="match status" value="1"/>
</dbReference>
<dbReference type="InterPro" id="IPR050469">
    <property type="entry name" value="Diguanylate_Cyclase"/>
</dbReference>
<dbReference type="InterPro" id="IPR029787">
    <property type="entry name" value="Nucleotide_cyclase"/>
</dbReference>
<dbReference type="PANTHER" id="PTHR45138:SF9">
    <property type="entry name" value="DIGUANYLATE CYCLASE DGCM-RELATED"/>
    <property type="match status" value="1"/>
</dbReference>
<evidence type="ECO:0000256" key="4">
    <source>
        <dbReference type="SAM" id="Coils"/>
    </source>
</evidence>
<evidence type="ECO:0000313" key="7">
    <source>
        <dbReference type="EMBL" id="MDC8771233.1"/>
    </source>
</evidence>
<feature type="domain" description="GGDEF" evidence="6">
    <location>
        <begin position="203"/>
        <end position="332"/>
    </location>
</feature>
<evidence type="ECO:0000313" key="8">
    <source>
        <dbReference type="Proteomes" id="UP001221189"/>
    </source>
</evidence>
<gene>
    <name evidence="7" type="ORF">PRZ03_06590</name>
</gene>
<protein>
    <recommendedName>
        <fullName evidence="1">diguanylate cyclase</fullName>
        <ecNumber evidence="1">2.7.7.65</ecNumber>
    </recommendedName>
</protein>
<name>A0ABT5KBH1_9BURK</name>
<dbReference type="PROSITE" id="PS50887">
    <property type="entry name" value="GGDEF"/>
    <property type="match status" value="1"/>
</dbReference>
<keyword evidence="7" id="KW-0548">Nucleotidyltransferase</keyword>
<dbReference type="PROSITE" id="PS50110">
    <property type="entry name" value="RESPONSE_REGULATORY"/>
    <property type="match status" value="1"/>
</dbReference>
<dbReference type="InterPro" id="IPR043128">
    <property type="entry name" value="Rev_trsase/Diguanyl_cyclase"/>
</dbReference>
<dbReference type="SMART" id="SM00448">
    <property type="entry name" value="REC"/>
    <property type="match status" value="1"/>
</dbReference>
<comment type="catalytic activity">
    <reaction evidence="2">
        <text>2 GTP = 3',3'-c-di-GMP + 2 diphosphate</text>
        <dbReference type="Rhea" id="RHEA:24898"/>
        <dbReference type="ChEBI" id="CHEBI:33019"/>
        <dbReference type="ChEBI" id="CHEBI:37565"/>
        <dbReference type="ChEBI" id="CHEBI:58805"/>
        <dbReference type="EC" id="2.7.7.65"/>
    </reaction>
</comment>
<dbReference type="GO" id="GO:0052621">
    <property type="term" value="F:diguanylate cyclase activity"/>
    <property type="evidence" value="ECO:0007669"/>
    <property type="project" value="UniProtKB-EC"/>
</dbReference>
<keyword evidence="7" id="KW-0808">Transferase</keyword>
<dbReference type="EMBL" id="JAQQXT010000003">
    <property type="protein sequence ID" value="MDC8771233.1"/>
    <property type="molecule type" value="Genomic_DNA"/>
</dbReference>
<sequence length="333" mass="36943">MSRQVILCVDDDSSVLMSLRSVLAKSLVDGQVLEIAQSGEEALEILDELAQGEDQLALIIADYIMPGMRGDELLVQVHQRVPDALTIMLTGQSDLDGVKRAINEAKLFRFLQKPWHNEDIRLTVQAALRAFQMDVDLRRHVHELQRLNEQLELTVAQRTAELVEKNRELETLSVTDRLTRLYNRLFLDRVLEREFATVERSGRGFALILLDIDKFKLVNDSFGHHAGDAVLVALAEILRERVRGSDVAGRWGGEEFLVICPDTDLNGAAQAAETLRRRIEGFVFPHVGQCTASFGVAAYVPGDTSASVGERADRALYAAKAGGRNRVMLGNAG</sequence>
<keyword evidence="4" id="KW-0175">Coiled coil</keyword>
<dbReference type="InterPro" id="IPR001789">
    <property type="entry name" value="Sig_transdc_resp-reg_receiver"/>
</dbReference>
<feature type="coiled-coil region" evidence="4">
    <location>
        <begin position="137"/>
        <end position="168"/>
    </location>
</feature>